<feature type="transmembrane region" description="Helical" evidence="7">
    <location>
        <begin position="6"/>
        <end position="22"/>
    </location>
</feature>
<dbReference type="EMBL" id="JAAONZ010000004">
    <property type="protein sequence ID" value="NHO65350.1"/>
    <property type="molecule type" value="Genomic_DNA"/>
</dbReference>
<dbReference type="Pfam" id="PF03547">
    <property type="entry name" value="Mem_trans"/>
    <property type="match status" value="1"/>
</dbReference>
<feature type="transmembrane region" description="Helical" evidence="7">
    <location>
        <begin position="245"/>
        <end position="266"/>
    </location>
</feature>
<keyword evidence="3" id="KW-1003">Cell membrane</keyword>
<evidence type="ECO:0000256" key="1">
    <source>
        <dbReference type="ARBA" id="ARBA00004141"/>
    </source>
</evidence>
<keyword evidence="2" id="KW-0813">Transport</keyword>
<dbReference type="Proteomes" id="UP000787472">
    <property type="component" value="Unassembled WGS sequence"/>
</dbReference>
<dbReference type="AlphaFoldDB" id="A0A9E5JUX8"/>
<evidence type="ECO:0000313" key="9">
    <source>
        <dbReference type="Proteomes" id="UP000787472"/>
    </source>
</evidence>
<proteinExistence type="predicted"/>
<comment type="caution">
    <text evidence="8">The sequence shown here is derived from an EMBL/GenBank/DDBJ whole genome shotgun (WGS) entry which is preliminary data.</text>
</comment>
<keyword evidence="5 7" id="KW-1133">Transmembrane helix</keyword>
<sequence>MISPLLNILTPIVICAAIGIGWKKMGFDYPSEFIGRLVMNIGAPCLILHSLVGTKVSLSALGDVALVATLILGVMLVCCFVVLKIFNLNYKTYLPPLLFPNSGNMGLPLCLFAFGETGLTLAIGYFLLMMFGHLTLGLLILEGIEDGLSHALKNLLKQPMVYAMAIGLILCGNQIALPVWAAHTVELLSGVTIPLMLITLGVSLTSLKVEFWQRALSLSLFKLALSLLVAASACTLLGLEGVTRNVILLQAAMPAAVFNYLFAVHYQQKPEEVAGIVVVSTLTTVLVLPFLLSYLIL</sequence>
<feature type="transmembrane region" description="Helical" evidence="7">
    <location>
        <begin position="34"/>
        <end position="52"/>
    </location>
</feature>
<dbReference type="GO" id="GO:0016020">
    <property type="term" value="C:membrane"/>
    <property type="evidence" value="ECO:0007669"/>
    <property type="project" value="UniProtKB-SubCell"/>
</dbReference>
<keyword evidence="4 7" id="KW-0812">Transmembrane</keyword>
<evidence type="ECO:0000256" key="2">
    <source>
        <dbReference type="ARBA" id="ARBA00022448"/>
    </source>
</evidence>
<feature type="transmembrane region" description="Helical" evidence="7">
    <location>
        <begin position="121"/>
        <end position="141"/>
    </location>
</feature>
<feature type="transmembrane region" description="Helical" evidence="7">
    <location>
        <begin position="98"/>
        <end position="115"/>
    </location>
</feature>
<dbReference type="GO" id="GO:0055085">
    <property type="term" value="P:transmembrane transport"/>
    <property type="evidence" value="ECO:0007669"/>
    <property type="project" value="InterPro"/>
</dbReference>
<evidence type="ECO:0000256" key="3">
    <source>
        <dbReference type="ARBA" id="ARBA00022475"/>
    </source>
</evidence>
<dbReference type="InterPro" id="IPR004776">
    <property type="entry name" value="Mem_transp_PIN-like"/>
</dbReference>
<keyword evidence="6 7" id="KW-0472">Membrane</keyword>
<feature type="transmembrane region" description="Helical" evidence="7">
    <location>
        <begin position="64"/>
        <end position="86"/>
    </location>
</feature>
<evidence type="ECO:0000256" key="7">
    <source>
        <dbReference type="SAM" id="Phobius"/>
    </source>
</evidence>
<dbReference type="PANTHER" id="PTHR36838">
    <property type="entry name" value="AUXIN EFFLUX CARRIER FAMILY PROTEIN"/>
    <property type="match status" value="1"/>
</dbReference>
<organism evidence="8 9">
    <name type="scientific">Pseudomaricurvus hydrocarbonicus</name>
    <dbReference type="NCBI Taxonomy" id="1470433"/>
    <lineage>
        <taxon>Bacteria</taxon>
        <taxon>Pseudomonadati</taxon>
        <taxon>Pseudomonadota</taxon>
        <taxon>Gammaproteobacteria</taxon>
        <taxon>Cellvibrionales</taxon>
        <taxon>Cellvibrionaceae</taxon>
        <taxon>Pseudomaricurvus</taxon>
    </lineage>
</organism>
<feature type="transmembrane region" description="Helical" evidence="7">
    <location>
        <begin position="161"/>
        <end position="181"/>
    </location>
</feature>
<protein>
    <submittedName>
        <fullName evidence="8">AEC family transporter</fullName>
    </submittedName>
</protein>
<keyword evidence="9" id="KW-1185">Reference proteome</keyword>
<dbReference type="PANTHER" id="PTHR36838:SF1">
    <property type="entry name" value="SLR1864 PROTEIN"/>
    <property type="match status" value="1"/>
</dbReference>
<accession>A0A9E5JUX8</accession>
<evidence type="ECO:0000256" key="5">
    <source>
        <dbReference type="ARBA" id="ARBA00022989"/>
    </source>
</evidence>
<name>A0A9E5JUX8_9GAMM</name>
<evidence type="ECO:0000313" key="8">
    <source>
        <dbReference type="EMBL" id="NHO65350.1"/>
    </source>
</evidence>
<evidence type="ECO:0000256" key="4">
    <source>
        <dbReference type="ARBA" id="ARBA00022692"/>
    </source>
</evidence>
<comment type="subcellular location">
    <subcellularLocation>
        <location evidence="1">Membrane</location>
        <topology evidence="1">Multi-pass membrane protein</topology>
    </subcellularLocation>
</comment>
<dbReference type="RefSeq" id="WP_167184082.1">
    <property type="nucleotide sequence ID" value="NZ_JAAONZ010000004.1"/>
</dbReference>
<gene>
    <name evidence="8" type="ORF">G8770_07325</name>
</gene>
<feature type="transmembrane region" description="Helical" evidence="7">
    <location>
        <begin position="219"/>
        <end position="239"/>
    </location>
</feature>
<feature type="transmembrane region" description="Helical" evidence="7">
    <location>
        <begin position="187"/>
        <end position="207"/>
    </location>
</feature>
<evidence type="ECO:0000256" key="6">
    <source>
        <dbReference type="ARBA" id="ARBA00023136"/>
    </source>
</evidence>
<reference evidence="8" key="1">
    <citation type="submission" date="2020-03" db="EMBL/GenBank/DDBJ databases">
        <authorList>
            <person name="Guo F."/>
        </authorList>
    </citation>
    <scope>NUCLEOTIDE SEQUENCE</scope>
    <source>
        <strain evidence="8">JCM 30134</strain>
    </source>
</reference>
<feature type="transmembrane region" description="Helical" evidence="7">
    <location>
        <begin position="273"/>
        <end position="296"/>
    </location>
</feature>